<organism evidence="1 2">
    <name type="scientific">Tigheibacillus halophilus</name>
    <dbReference type="NCBI Taxonomy" id="361280"/>
    <lineage>
        <taxon>Bacteria</taxon>
        <taxon>Bacillati</taxon>
        <taxon>Bacillota</taxon>
        <taxon>Bacilli</taxon>
        <taxon>Bacillales</taxon>
        <taxon>Bacillaceae</taxon>
        <taxon>Tigheibacillus</taxon>
    </lineage>
</organism>
<dbReference type="Proteomes" id="UP001281447">
    <property type="component" value="Unassembled WGS sequence"/>
</dbReference>
<dbReference type="RefSeq" id="WP_390355783.1">
    <property type="nucleotide sequence ID" value="NZ_JBHUIZ010000012.1"/>
</dbReference>
<name>A0ABU5C852_9BACI</name>
<evidence type="ECO:0000313" key="1">
    <source>
        <dbReference type="EMBL" id="MDY0395023.1"/>
    </source>
</evidence>
<evidence type="ECO:0000313" key="2">
    <source>
        <dbReference type="Proteomes" id="UP001281447"/>
    </source>
</evidence>
<protein>
    <submittedName>
        <fullName evidence="1">Uncharacterized protein</fullName>
    </submittedName>
</protein>
<reference evidence="1 2" key="1">
    <citation type="submission" date="2023-10" db="EMBL/GenBank/DDBJ databases">
        <title>Virgibacillus halophilus 5B73C genome.</title>
        <authorList>
            <person name="Miliotis G."/>
            <person name="Sengupta P."/>
            <person name="Hameed A."/>
            <person name="Chuvochina M."/>
            <person name="Mcdonagh F."/>
            <person name="Simpson A.C."/>
            <person name="Singh N.K."/>
            <person name="Rekha P.D."/>
            <person name="Raman K."/>
            <person name="Hugenholtz P."/>
            <person name="Venkateswaran K."/>
        </authorList>
    </citation>
    <scope>NUCLEOTIDE SEQUENCE [LARGE SCALE GENOMIC DNA]</scope>
    <source>
        <strain evidence="1 2">5B73C</strain>
    </source>
</reference>
<keyword evidence="2" id="KW-1185">Reference proteome</keyword>
<dbReference type="EMBL" id="JAWDIP010000003">
    <property type="protein sequence ID" value="MDY0395023.1"/>
    <property type="molecule type" value="Genomic_DNA"/>
</dbReference>
<accession>A0ABU5C852</accession>
<sequence>MFQNTLAAELANRAGSRVEVATDNNLIDGILSTVTPELVLVIEISSGYGNTKVYISLAAINFVRFPVAAA</sequence>
<gene>
    <name evidence="1" type="ORF">RWE15_12090</name>
</gene>
<proteinExistence type="predicted"/>
<comment type="caution">
    <text evidence="1">The sequence shown here is derived from an EMBL/GenBank/DDBJ whole genome shotgun (WGS) entry which is preliminary data.</text>
</comment>